<organism evidence="3 4">
    <name type="scientific">Candidula unifasciata</name>
    <dbReference type="NCBI Taxonomy" id="100452"/>
    <lineage>
        <taxon>Eukaryota</taxon>
        <taxon>Metazoa</taxon>
        <taxon>Spiralia</taxon>
        <taxon>Lophotrochozoa</taxon>
        <taxon>Mollusca</taxon>
        <taxon>Gastropoda</taxon>
        <taxon>Heterobranchia</taxon>
        <taxon>Euthyneura</taxon>
        <taxon>Panpulmonata</taxon>
        <taxon>Eupulmonata</taxon>
        <taxon>Stylommatophora</taxon>
        <taxon>Helicina</taxon>
        <taxon>Helicoidea</taxon>
        <taxon>Geomitridae</taxon>
        <taxon>Candidula</taxon>
    </lineage>
</organism>
<dbReference type="PROSITE" id="PS51082">
    <property type="entry name" value="WH2"/>
    <property type="match status" value="1"/>
</dbReference>
<dbReference type="Pfam" id="PF02205">
    <property type="entry name" value="WH2"/>
    <property type="match status" value="1"/>
</dbReference>
<evidence type="ECO:0000313" key="4">
    <source>
        <dbReference type="Proteomes" id="UP000678393"/>
    </source>
</evidence>
<accession>A0A8S3ZHJ4</accession>
<dbReference type="Gene3D" id="3.90.810.10">
    <property type="entry name" value="CRIB domain"/>
    <property type="match status" value="1"/>
</dbReference>
<dbReference type="EMBL" id="CAJHNH020003268">
    <property type="protein sequence ID" value="CAG5128913.1"/>
    <property type="molecule type" value="Genomic_DNA"/>
</dbReference>
<feature type="compositionally biased region" description="Polar residues" evidence="1">
    <location>
        <begin position="1"/>
        <end position="12"/>
    </location>
</feature>
<dbReference type="OrthoDB" id="8963340at2759"/>
<keyword evidence="4" id="KW-1185">Reference proteome</keyword>
<reference evidence="3" key="1">
    <citation type="submission" date="2021-04" db="EMBL/GenBank/DDBJ databases">
        <authorList>
            <consortium name="Molecular Ecology Group"/>
        </authorList>
    </citation>
    <scope>NUCLEOTIDE SEQUENCE</scope>
</reference>
<evidence type="ECO:0000259" key="2">
    <source>
        <dbReference type="PROSITE" id="PS51082"/>
    </source>
</evidence>
<feature type="domain" description="WH2" evidence="2">
    <location>
        <begin position="20"/>
        <end position="37"/>
    </location>
</feature>
<protein>
    <recommendedName>
        <fullName evidence="2">WH2 domain-containing protein</fullName>
    </recommendedName>
</protein>
<name>A0A8S3ZHJ4_9EUPU</name>
<dbReference type="AlphaFoldDB" id="A0A8S3ZHJ4"/>
<sequence>SGKALKQTQPNEDSQKSPDSRGQLLDAIRHGANLKKVDTAEDRPVSSNPIEMDGIVGALAKALASRRPACVNS</sequence>
<comment type="caution">
    <text evidence="3">The sequence shown here is derived from an EMBL/GenBank/DDBJ whole genome shotgun (WGS) entry which is preliminary data.</text>
</comment>
<evidence type="ECO:0000313" key="3">
    <source>
        <dbReference type="EMBL" id="CAG5128913.1"/>
    </source>
</evidence>
<gene>
    <name evidence="3" type="ORF">CUNI_LOCUS14471</name>
</gene>
<dbReference type="Proteomes" id="UP000678393">
    <property type="component" value="Unassembled WGS sequence"/>
</dbReference>
<feature type="non-terminal residue" evidence="3">
    <location>
        <position position="73"/>
    </location>
</feature>
<dbReference type="InterPro" id="IPR036936">
    <property type="entry name" value="CRIB_dom_sf"/>
</dbReference>
<feature type="non-terminal residue" evidence="3">
    <location>
        <position position="1"/>
    </location>
</feature>
<evidence type="ECO:0000256" key="1">
    <source>
        <dbReference type="SAM" id="MobiDB-lite"/>
    </source>
</evidence>
<dbReference type="GO" id="GO:0003779">
    <property type="term" value="F:actin binding"/>
    <property type="evidence" value="ECO:0007669"/>
    <property type="project" value="InterPro"/>
</dbReference>
<dbReference type="InterPro" id="IPR003124">
    <property type="entry name" value="WH2_dom"/>
</dbReference>
<proteinExistence type="predicted"/>
<feature type="region of interest" description="Disordered" evidence="1">
    <location>
        <begin position="1"/>
        <end position="22"/>
    </location>
</feature>